<protein>
    <submittedName>
        <fullName evidence="6">Alpha-mannosidase</fullName>
        <ecNumber evidence="6">3.2.1.24</ecNumber>
    </submittedName>
</protein>
<dbReference type="RefSeq" id="WP_307207727.1">
    <property type="nucleotide sequence ID" value="NZ_JAUSSU010000012.1"/>
</dbReference>
<evidence type="ECO:0000259" key="5">
    <source>
        <dbReference type="SMART" id="SM00872"/>
    </source>
</evidence>
<accession>A0ABT9U803</accession>
<dbReference type="GO" id="GO:0004559">
    <property type="term" value="F:alpha-mannosidase activity"/>
    <property type="evidence" value="ECO:0007669"/>
    <property type="project" value="UniProtKB-EC"/>
</dbReference>
<reference evidence="6 7" key="1">
    <citation type="submission" date="2023-07" db="EMBL/GenBank/DDBJ databases">
        <title>Sorghum-associated microbial communities from plants grown in Nebraska, USA.</title>
        <authorList>
            <person name="Schachtman D."/>
        </authorList>
    </citation>
    <scope>NUCLEOTIDE SEQUENCE [LARGE SCALE GENOMIC DNA]</scope>
    <source>
        <strain evidence="6 7">CC482</strain>
    </source>
</reference>
<dbReference type="Gene3D" id="2.60.40.1180">
    <property type="entry name" value="Golgi alpha-mannosidase II"/>
    <property type="match status" value="1"/>
</dbReference>
<comment type="caution">
    <text evidence="6">The sequence shown here is derived from an EMBL/GenBank/DDBJ whole genome shotgun (WGS) entry which is preliminary data.</text>
</comment>
<dbReference type="InterPro" id="IPR028995">
    <property type="entry name" value="Glyco_hydro_57/38_cen_sf"/>
</dbReference>
<dbReference type="Pfam" id="PF09261">
    <property type="entry name" value="Alpha-mann_mid"/>
    <property type="match status" value="1"/>
</dbReference>
<dbReference type="PANTHER" id="PTHR46017:SF1">
    <property type="entry name" value="ALPHA-MANNOSIDASE 2C1"/>
    <property type="match status" value="1"/>
</dbReference>
<dbReference type="Pfam" id="PF07748">
    <property type="entry name" value="Glyco_hydro_38C"/>
    <property type="match status" value="1"/>
</dbReference>
<organism evidence="6 7">
    <name type="scientific">Paenibacillus harenae</name>
    <dbReference type="NCBI Taxonomy" id="306543"/>
    <lineage>
        <taxon>Bacteria</taxon>
        <taxon>Bacillati</taxon>
        <taxon>Bacillota</taxon>
        <taxon>Bacilli</taxon>
        <taxon>Bacillales</taxon>
        <taxon>Paenibacillaceae</taxon>
        <taxon>Paenibacillus</taxon>
    </lineage>
</organism>
<dbReference type="SUPFAM" id="SSF88688">
    <property type="entry name" value="Families 57/38 glycoside transferase middle domain"/>
    <property type="match status" value="1"/>
</dbReference>
<dbReference type="InterPro" id="IPR011682">
    <property type="entry name" value="Glyco_hydro_38_C"/>
</dbReference>
<dbReference type="Gene3D" id="1.20.1270.50">
    <property type="entry name" value="Glycoside hydrolase family 38, central domain"/>
    <property type="match status" value="1"/>
</dbReference>
<dbReference type="SUPFAM" id="SSF88713">
    <property type="entry name" value="Glycoside hydrolase/deacetylase"/>
    <property type="match status" value="1"/>
</dbReference>
<dbReference type="Gene3D" id="3.20.110.10">
    <property type="entry name" value="Glycoside hydrolase 38, N terminal domain"/>
    <property type="match status" value="1"/>
</dbReference>
<evidence type="ECO:0000256" key="1">
    <source>
        <dbReference type="ARBA" id="ARBA00009792"/>
    </source>
</evidence>
<evidence type="ECO:0000313" key="6">
    <source>
        <dbReference type="EMBL" id="MDQ0115785.1"/>
    </source>
</evidence>
<dbReference type="InterPro" id="IPR015341">
    <property type="entry name" value="Glyco_hydro_38_cen"/>
</dbReference>
<feature type="domain" description="Glycoside hydrolase family 38 central" evidence="5">
    <location>
        <begin position="501"/>
        <end position="584"/>
    </location>
</feature>
<dbReference type="CDD" id="cd10789">
    <property type="entry name" value="GH38N_AMII_ER_cytosolic"/>
    <property type="match status" value="1"/>
</dbReference>
<name>A0ABT9U803_PAEHA</name>
<dbReference type="InterPro" id="IPR000602">
    <property type="entry name" value="Glyco_hydro_38_N"/>
</dbReference>
<dbReference type="Pfam" id="PF17677">
    <property type="entry name" value="Glyco_hydro38C2"/>
    <property type="match status" value="1"/>
</dbReference>
<dbReference type="SMART" id="SM00872">
    <property type="entry name" value="Alpha-mann_mid"/>
    <property type="match status" value="1"/>
</dbReference>
<sequence length="1057" mass="120519">MHRINRFLKKLGSLQWREIVELPVWELRKARYVLPGVYEYETENYVLQPLEPLNSKHGITYFLRKQLDIPADWQSTGSPYGLIVDGGGGGEGMLRLNGIPYHGLDRNHTFVPLHLDGAGGSPLVEIELYDPIPEPADPLNAQSTIHPPMPYMRLKLALVDKPIQSLLYSAQALFESILLLPEHDMKRMKLRDTLHETMDEAERQWDAGQPGEEWAPALELKLVEAARVYAALPEANGTMHMVGQSHIDIAWLWPVRETVRKVSRTFSTMNTLMKEYPDFVYTQSQPLLYAFAKEHYPELYEQVKQRVAEGRWELVGGMWVEPDLNIPSGESLVRQILHGQLFYKEEFGRTSNIEWLPDTFGYCASLPQLLKLAGVDYFMTTKLNWNDTNVFPYDLFHWVGIDGTSVVSYLNHGLNEHTKPRDIHEHWQSYRHKDKLDELMLLYGHGDGGGGVTREMVELVERSSMMVDLPISSFSTAAEFFRRVGERKQSLPKWHGDLYLELHRGTYTTHARNKRNNRKAEVLYRDAEIWSQLAGHALGTSERDASIAAEKLEEGWKLILLNQFHDIIPGTAIPETYETSASEYADVFRLGEDGLAASLRSLASAVAAEGEGLPYVVFNSLGWVRDEIVSITVDERYRSFAAFDPNGERLPFDVMDDSELPGKVNFTILAKRIPAFGYTTVWLREEEPALGAVLQGPPSGTVFEDVWETEFYLIQFNEAGEIIRWFDKLARRELIAAGEKGNELQLFFDKPLSWDAWDIDPRFDSQRASSARLISKEVALQGRTHDALRFKWQLGRSTVEQDIVLYHEQKRVDFHTKVDWKEEHRLLKVAFPVDIVASKATYEIPFGALERPTHTNTSWEQAQYEVCGHRWADLSEGGYGISLLNDCKYGYDIKGTTMRLSLLRSPRWPDVTADQGEHAFTYSLLPHEADWRSAQVVRRAAELNHPVRTMEATVGEAGRIKAGVTIGVLPPKLAMVEFESEHVLLDTIKKAERAEGTVYRMYESAGGRERVTVGLPQGVKEAFIVNLLEETLHKLDIQDGAVRLDFKPFEIISLYME</sequence>
<dbReference type="Proteomes" id="UP001229346">
    <property type="component" value="Unassembled WGS sequence"/>
</dbReference>
<evidence type="ECO:0000256" key="2">
    <source>
        <dbReference type="ARBA" id="ARBA00022723"/>
    </source>
</evidence>
<evidence type="ECO:0000256" key="3">
    <source>
        <dbReference type="ARBA" id="ARBA00022801"/>
    </source>
</evidence>
<dbReference type="InterPro" id="IPR011330">
    <property type="entry name" value="Glyco_hydro/deAcase_b/a-brl"/>
</dbReference>
<comment type="similarity">
    <text evidence="1">Belongs to the glycosyl hydrolase 38 family.</text>
</comment>
<dbReference type="Gene3D" id="2.60.40.2220">
    <property type="match status" value="1"/>
</dbReference>
<dbReference type="InterPro" id="IPR011013">
    <property type="entry name" value="Gal_mutarotase_sf_dom"/>
</dbReference>
<keyword evidence="7" id="KW-1185">Reference proteome</keyword>
<keyword evidence="4 6" id="KW-0326">Glycosidase</keyword>
<dbReference type="EC" id="3.2.1.24" evidence="6"/>
<dbReference type="SUPFAM" id="SSF74650">
    <property type="entry name" value="Galactose mutarotase-like"/>
    <property type="match status" value="1"/>
</dbReference>
<dbReference type="InterPro" id="IPR013780">
    <property type="entry name" value="Glyco_hydro_b"/>
</dbReference>
<dbReference type="InterPro" id="IPR041147">
    <property type="entry name" value="GH38_C"/>
</dbReference>
<dbReference type="Pfam" id="PF01074">
    <property type="entry name" value="Glyco_hydro_38N"/>
    <property type="match status" value="1"/>
</dbReference>
<keyword evidence="3 6" id="KW-0378">Hydrolase</keyword>
<dbReference type="EMBL" id="JAUSSU010000012">
    <property type="protein sequence ID" value="MDQ0115785.1"/>
    <property type="molecule type" value="Genomic_DNA"/>
</dbReference>
<dbReference type="InterPro" id="IPR027291">
    <property type="entry name" value="Glyco_hydro_38_N_sf"/>
</dbReference>
<proteinExistence type="inferred from homology"/>
<dbReference type="PANTHER" id="PTHR46017">
    <property type="entry name" value="ALPHA-MANNOSIDASE 2C1"/>
    <property type="match status" value="1"/>
</dbReference>
<dbReference type="InterPro" id="IPR037094">
    <property type="entry name" value="Glyco_hydro_38_cen_sf"/>
</dbReference>
<evidence type="ECO:0000256" key="4">
    <source>
        <dbReference type="ARBA" id="ARBA00023295"/>
    </source>
</evidence>
<dbReference type="Gene3D" id="2.70.98.30">
    <property type="entry name" value="Golgi alpha-mannosidase II, domain 4"/>
    <property type="match status" value="1"/>
</dbReference>
<evidence type="ECO:0000313" key="7">
    <source>
        <dbReference type="Proteomes" id="UP001229346"/>
    </source>
</evidence>
<keyword evidence="2" id="KW-0479">Metal-binding</keyword>
<gene>
    <name evidence="6" type="ORF">J2T15_005252</name>
</gene>